<comment type="caution">
    <text evidence="1">The sequence shown here is derived from an EMBL/GenBank/DDBJ whole genome shotgun (WGS) entry which is preliminary data.</text>
</comment>
<protein>
    <submittedName>
        <fullName evidence="1">Uncharacterized protein</fullName>
    </submittedName>
</protein>
<keyword evidence="2" id="KW-1185">Reference proteome</keyword>
<name>A0ACC2G0T4_DALPE</name>
<proteinExistence type="predicted"/>
<evidence type="ECO:0000313" key="2">
    <source>
        <dbReference type="Proteomes" id="UP001157502"/>
    </source>
</evidence>
<evidence type="ECO:0000313" key="1">
    <source>
        <dbReference type="EMBL" id="KAJ7997165.1"/>
    </source>
</evidence>
<gene>
    <name evidence="1" type="ORF">DPEC_G00226120</name>
</gene>
<organism evidence="1 2">
    <name type="scientific">Dallia pectoralis</name>
    <name type="common">Alaska blackfish</name>
    <dbReference type="NCBI Taxonomy" id="75939"/>
    <lineage>
        <taxon>Eukaryota</taxon>
        <taxon>Metazoa</taxon>
        <taxon>Chordata</taxon>
        <taxon>Craniata</taxon>
        <taxon>Vertebrata</taxon>
        <taxon>Euteleostomi</taxon>
        <taxon>Actinopterygii</taxon>
        <taxon>Neopterygii</taxon>
        <taxon>Teleostei</taxon>
        <taxon>Protacanthopterygii</taxon>
        <taxon>Esociformes</taxon>
        <taxon>Umbridae</taxon>
        <taxon>Dallia</taxon>
    </lineage>
</organism>
<dbReference type="Proteomes" id="UP001157502">
    <property type="component" value="Chromosome 19"/>
</dbReference>
<dbReference type="EMBL" id="CM055746">
    <property type="protein sequence ID" value="KAJ7997165.1"/>
    <property type="molecule type" value="Genomic_DNA"/>
</dbReference>
<sequence>MELVDQEAANRRDGQGLGGDFETDPLAPGSKLTLPNLRRILECIVGRLRFKWEREVQLSAEELLSRDRGASVLGSIPAEQGCEPPFPKIPNQ</sequence>
<accession>A0ACC2G0T4</accession>
<reference evidence="1" key="1">
    <citation type="submission" date="2021-05" db="EMBL/GenBank/DDBJ databases">
        <authorList>
            <person name="Pan Q."/>
            <person name="Jouanno E."/>
            <person name="Zahm M."/>
            <person name="Klopp C."/>
            <person name="Cabau C."/>
            <person name="Louis A."/>
            <person name="Berthelot C."/>
            <person name="Parey E."/>
            <person name="Roest Crollius H."/>
            <person name="Montfort J."/>
            <person name="Robinson-Rechavi M."/>
            <person name="Bouchez O."/>
            <person name="Lampietro C."/>
            <person name="Lopez Roques C."/>
            <person name="Donnadieu C."/>
            <person name="Postlethwait J."/>
            <person name="Bobe J."/>
            <person name="Dillon D."/>
            <person name="Chandos A."/>
            <person name="von Hippel F."/>
            <person name="Guiguen Y."/>
        </authorList>
    </citation>
    <scope>NUCLEOTIDE SEQUENCE</scope>
    <source>
        <strain evidence="1">YG-Jan2019</strain>
    </source>
</reference>